<dbReference type="AlphaFoldDB" id="A0A368GWU1"/>
<evidence type="ECO:0000313" key="2">
    <source>
        <dbReference type="EMBL" id="RCN48826.1"/>
    </source>
</evidence>
<feature type="signal peptide" evidence="1">
    <location>
        <begin position="1"/>
        <end position="17"/>
    </location>
</feature>
<evidence type="ECO:0000256" key="1">
    <source>
        <dbReference type="SAM" id="SignalP"/>
    </source>
</evidence>
<dbReference type="STRING" id="29170.A0A368GWU1"/>
<organism evidence="2 3">
    <name type="scientific">Ancylostoma caninum</name>
    <name type="common">Dog hookworm</name>
    <dbReference type="NCBI Taxonomy" id="29170"/>
    <lineage>
        <taxon>Eukaryota</taxon>
        <taxon>Metazoa</taxon>
        <taxon>Ecdysozoa</taxon>
        <taxon>Nematoda</taxon>
        <taxon>Chromadorea</taxon>
        <taxon>Rhabditida</taxon>
        <taxon>Rhabditina</taxon>
        <taxon>Rhabditomorpha</taxon>
        <taxon>Strongyloidea</taxon>
        <taxon>Ancylostomatidae</taxon>
        <taxon>Ancylostomatinae</taxon>
        <taxon>Ancylostoma</taxon>
    </lineage>
</organism>
<dbReference type="OrthoDB" id="5843969at2759"/>
<feature type="chain" id="PRO_5016653151" evidence="1">
    <location>
        <begin position="18"/>
        <end position="180"/>
    </location>
</feature>
<reference evidence="2 3" key="1">
    <citation type="submission" date="2014-10" db="EMBL/GenBank/DDBJ databases">
        <title>Draft genome of the hookworm Ancylostoma caninum.</title>
        <authorList>
            <person name="Mitreva M."/>
        </authorList>
    </citation>
    <scope>NUCLEOTIDE SEQUENCE [LARGE SCALE GENOMIC DNA]</scope>
    <source>
        <strain evidence="2 3">Baltimore</strain>
    </source>
</reference>
<gene>
    <name evidence="2" type="ORF">ANCCAN_05109</name>
</gene>
<dbReference type="Proteomes" id="UP000252519">
    <property type="component" value="Unassembled WGS sequence"/>
</dbReference>
<name>A0A368GWU1_ANCCA</name>
<keyword evidence="1" id="KW-0732">Signal</keyword>
<protein>
    <submittedName>
        <fullName evidence="2">Uncharacterized protein</fullName>
    </submittedName>
</protein>
<accession>A0A368GWU1</accession>
<dbReference type="EMBL" id="JOJR01000042">
    <property type="protein sequence ID" value="RCN48826.1"/>
    <property type="molecule type" value="Genomic_DNA"/>
</dbReference>
<proteinExistence type="predicted"/>
<comment type="caution">
    <text evidence="2">The sequence shown here is derived from an EMBL/GenBank/DDBJ whole genome shotgun (WGS) entry which is preliminary data.</text>
</comment>
<evidence type="ECO:0000313" key="3">
    <source>
        <dbReference type="Proteomes" id="UP000252519"/>
    </source>
</evidence>
<keyword evidence="3" id="KW-1185">Reference proteome</keyword>
<sequence>MQRLVLLVLLAAYCANSEENIKEETAAGYFSPAQSDSSYGYEQPAYQQSSYQQPFYQPQLMMPPFALPTYDVAYCSVHASFPLVGARRHHKDHDRHHHHHGHRLRKFERQSCRYTAVFSWEACNTCCKVASRTNGNTNMNDIVGALFVFDPDMDFRRHDDHPDNSNSKAVQCVCCAPKKF</sequence>